<evidence type="ECO:0000256" key="10">
    <source>
        <dbReference type="ARBA" id="ARBA00023277"/>
    </source>
</evidence>
<dbReference type="FunFam" id="3.30.70.890:FF:000001">
    <property type="entry name" value="Galactokinase"/>
    <property type="match status" value="1"/>
</dbReference>
<organism evidence="15 16">
    <name type="scientific">Hymenobacter setariae</name>
    <dbReference type="NCBI Taxonomy" id="2594794"/>
    <lineage>
        <taxon>Bacteria</taxon>
        <taxon>Pseudomonadati</taxon>
        <taxon>Bacteroidota</taxon>
        <taxon>Cytophagia</taxon>
        <taxon>Cytophagales</taxon>
        <taxon>Hymenobacteraceae</taxon>
        <taxon>Hymenobacter</taxon>
    </lineage>
</organism>
<accession>A0A558BUE2</accession>
<evidence type="ECO:0000256" key="2">
    <source>
        <dbReference type="ARBA" id="ARBA00022490"/>
    </source>
</evidence>
<keyword evidence="16" id="KW-1185">Reference proteome</keyword>
<dbReference type="NCBIfam" id="TIGR00131">
    <property type="entry name" value="gal_kin"/>
    <property type="match status" value="1"/>
</dbReference>
<dbReference type="InterPro" id="IPR019539">
    <property type="entry name" value="GalKase_N"/>
</dbReference>
<dbReference type="SUPFAM" id="SSF54211">
    <property type="entry name" value="Ribosomal protein S5 domain 2-like"/>
    <property type="match status" value="1"/>
</dbReference>
<keyword evidence="4" id="KW-0479">Metal-binding</keyword>
<evidence type="ECO:0000256" key="5">
    <source>
        <dbReference type="ARBA" id="ARBA00022741"/>
    </source>
</evidence>
<keyword evidence="3 15" id="KW-0808">Transferase</keyword>
<dbReference type="InterPro" id="IPR019741">
    <property type="entry name" value="Galactokinase_CS"/>
</dbReference>
<dbReference type="FunFam" id="3.30.230.10:FF:000017">
    <property type="entry name" value="Galactokinase"/>
    <property type="match status" value="1"/>
</dbReference>
<evidence type="ECO:0000259" key="13">
    <source>
        <dbReference type="Pfam" id="PF08544"/>
    </source>
</evidence>
<dbReference type="PRINTS" id="PR00473">
    <property type="entry name" value="GALCTOKINASE"/>
</dbReference>
<dbReference type="InterPro" id="IPR006203">
    <property type="entry name" value="GHMP_knse_ATP-bd_CS"/>
</dbReference>
<keyword evidence="6 15" id="KW-0418">Kinase</keyword>
<dbReference type="Pfam" id="PF08544">
    <property type="entry name" value="GHMP_kinases_C"/>
    <property type="match status" value="1"/>
</dbReference>
<dbReference type="Gene3D" id="3.30.70.890">
    <property type="entry name" value="GHMP kinase, C-terminal domain"/>
    <property type="match status" value="1"/>
</dbReference>
<dbReference type="GO" id="GO:0046872">
    <property type="term" value="F:metal ion binding"/>
    <property type="evidence" value="ECO:0007669"/>
    <property type="project" value="UniProtKB-KW"/>
</dbReference>
<keyword evidence="10" id="KW-0119">Carbohydrate metabolism</keyword>
<dbReference type="InterPro" id="IPR014721">
    <property type="entry name" value="Ribsml_uS5_D2-typ_fold_subgr"/>
</dbReference>
<dbReference type="PANTHER" id="PTHR10457:SF7">
    <property type="entry name" value="GALACTOKINASE-RELATED"/>
    <property type="match status" value="1"/>
</dbReference>
<reference evidence="15 16" key="1">
    <citation type="submission" date="2019-07" db="EMBL/GenBank/DDBJ databases">
        <title>Hymenobacter sp. straun FUR1 Genome sequencing and assembly.</title>
        <authorList>
            <person name="Chhetri G."/>
        </authorList>
    </citation>
    <scope>NUCLEOTIDE SEQUENCE [LARGE SCALE GENOMIC DNA]</scope>
    <source>
        <strain evidence="15 16">Fur1</strain>
    </source>
</reference>
<evidence type="ECO:0000256" key="6">
    <source>
        <dbReference type="ARBA" id="ARBA00022777"/>
    </source>
</evidence>
<name>A0A558BUE2_9BACT</name>
<dbReference type="EMBL" id="VMRJ01000003">
    <property type="protein sequence ID" value="TVT40131.1"/>
    <property type="molecule type" value="Genomic_DNA"/>
</dbReference>
<feature type="domain" description="GHMP kinase N-terminal" evidence="12">
    <location>
        <begin position="98"/>
        <end position="179"/>
    </location>
</feature>
<keyword evidence="9" id="KW-0299">Galactose metabolism</keyword>
<dbReference type="PROSITE" id="PS00627">
    <property type="entry name" value="GHMP_KINASES_ATP"/>
    <property type="match status" value="1"/>
</dbReference>
<dbReference type="Gene3D" id="3.30.230.10">
    <property type="match status" value="1"/>
</dbReference>
<dbReference type="InterPro" id="IPR000705">
    <property type="entry name" value="Galactokinase"/>
</dbReference>
<keyword evidence="8" id="KW-0460">Magnesium</keyword>
<dbReference type="RefSeq" id="WP_144847720.1">
    <property type="nucleotide sequence ID" value="NZ_VMRJ01000003.1"/>
</dbReference>
<evidence type="ECO:0000259" key="12">
    <source>
        <dbReference type="Pfam" id="PF00288"/>
    </source>
</evidence>
<dbReference type="GO" id="GO:0005829">
    <property type="term" value="C:cytosol"/>
    <property type="evidence" value="ECO:0007669"/>
    <property type="project" value="TreeGrafter"/>
</dbReference>
<comment type="caution">
    <text evidence="15">The sequence shown here is derived from an EMBL/GenBank/DDBJ whole genome shotgun (WGS) entry which is preliminary data.</text>
</comment>
<dbReference type="PANTHER" id="PTHR10457">
    <property type="entry name" value="MEVALONATE KINASE/GALACTOKINASE"/>
    <property type="match status" value="1"/>
</dbReference>
<dbReference type="InterPro" id="IPR013750">
    <property type="entry name" value="GHMP_kinase_C_dom"/>
</dbReference>
<evidence type="ECO:0000313" key="16">
    <source>
        <dbReference type="Proteomes" id="UP000317624"/>
    </source>
</evidence>
<evidence type="ECO:0000256" key="8">
    <source>
        <dbReference type="ARBA" id="ARBA00022842"/>
    </source>
</evidence>
<dbReference type="AlphaFoldDB" id="A0A558BUE2"/>
<protein>
    <recommendedName>
        <fullName evidence="11">Galactokinase</fullName>
        <ecNumber evidence="11">2.7.1.6</ecNumber>
    </recommendedName>
</protein>
<keyword evidence="7" id="KW-0067">ATP-binding</keyword>
<dbReference type="GO" id="GO:0006012">
    <property type="term" value="P:galactose metabolic process"/>
    <property type="evidence" value="ECO:0007669"/>
    <property type="project" value="UniProtKB-UniRule"/>
</dbReference>
<dbReference type="PRINTS" id="PR00959">
    <property type="entry name" value="MEVGALKINASE"/>
</dbReference>
<proteinExistence type="inferred from homology"/>
<dbReference type="PIRSF" id="PIRSF000530">
    <property type="entry name" value="Galactokinase"/>
    <property type="match status" value="1"/>
</dbReference>
<gene>
    <name evidence="15" type="primary">galK</name>
    <name evidence="15" type="ORF">FNT36_11570</name>
</gene>
<feature type="domain" description="Galactokinase N-terminal" evidence="14">
    <location>
        <begin position="8"/>
        <end position="56"/>
    </location>
</feature>
<evidence type="ECO:0000256" key="11">
    <source>
        <dbReference type="NCBIfam" id="TIGR00131"/>
    </source>
</evidence>
<evidence type="ECO:0000313" key="15">
    <source>
        <dbReference type="EMBL" id="TVT40131.1"/>
    </source>
</evidence>
<dbReference type="OrthoDB" id="250531at2"/>
<dbReference type="Pfam" id="PF10509">
    <property type="entry name" value="GalKase_gal_bdg"/>
    <property type="match status" value="1"/>
</dbReference>
<dbReference type="PROSITE" id="PS00106">
    <property type="entry name" value="GALACTOKINASE"/>
    <property type="match status" value="1"/>
</dbReference>
<comment type="similarity">
    <text evidence="1">Belongs to the GHMP kinase family. GalK subfamily.</text>
</comment>
<dbReference type="InterPro" id="IPR036554">
    <property type="entry name" value="GHMP_kinase_C_sf"/>
</dbReference>
<evidence type="ECO:0000256" key="7">
    <source>
        <dbReference type="ARBA" id="ARBA00022840"/>
    </source>
</evidence>
<sequence length="387" mass="42004">MTASALTQAFTQHFDAAPTLLVRAPGRLNLIGEHTDYNQGLVLPGAIAQAVSFALRLNGTDKIRLRALDFEKSYEVAVADIKPLEQGHWANYQLGVVAGLVQRGAQIPGFDCAFGGDIPSGAGLSSSAAVECGVAWGLNKMLDLGHDTMALALIAQQAEHEYAKVECGLMDQFASLFGRAGHVVRLDCRSLEYAYFPLDTTACRLVLCNSGVKHALADSEYNTRRQECAEGVRIMAQKNPEIKSLRYATLADVEASKEEMGDVIERRCRYVIEENARVEKVTKDLEAGRALHEIGELIYASHNGLRDDYEVSCPELDVLVELAHEAPGAYGARMMGGGFGGCTINLVATDEVDNFVAFMTKGYQDRLGRELESYVTTLADGVGEIFA</sequence>
<evidence type="ECO:0000256" key="3">
    <source>
        <dbReference type="ARBA" id="ARBA00022679"/>
    </source>
</evidence>
<dbReference type="Proteomes" id="UP000317624">
    <property type="component" value="Unassembled WGS sequence"/>
</dbReference>
<dbReference type="InterPro" id="IPR006204">
    <property type="entry name" value="GHMP_kinase_N_dom"/>
</dbReference>
<feature type="domain" description="GHMP kinase C-terminal" evidence="13">
    <location>
        <begin position="289"/>
        <end position="362"/>
    </location>
</feature>
<evidence type="ECO:0000256" key="1">
    <source>
        <dbReference type="ARBA" id="ARBA00006566"/>
    </source>
</evidence>
<evidence type="ECO:0000259" key="14">
    <source>
        <dbReference type="Pfam" id="PF10509"/>
    </source>
</evidence>
<dbReference type="GO" id="GO:0005524">
    <property type="term" value="F:ATP binding"/>
    <property type="evidence" value="ECO:0007669"/>
    <property type="project" value="UniProtKB-UniRule"/>
</dbReference>
<dbReference type="Pfam" id="PF00288">
    <property type="entry name" value="GHMP_kinases_N"/>
    <property type="match status" value="1"/>
</dbReference>
<dbReference type="InterPro" id="IPR006206">
    <property type="entry name" value="Mevalonate/galactokinase"/>
</dbReference>
<dbReference type="SUPFAM" id="SSF55060">
    <property type="entry name" value="GHMP Kinase, C-terminal domain"/>
    <property type="match status" value="1"/>
</dbReference>
<keyword evidence="5" id="KW-0547">Nucleotide-binding</keyword>
<dbReference type="GO" id="GO:0004335">
    <property type="term" value="F:galactokinase activity"/>
    <property type="evidence" value="ECO:0007669"/>
    <property type="project" value="UniProtKB-UniRule"/>
</dbReference>
<evidence type="ECO:0000256" key="4">
    <source>
        <dbReference type="ARBA" id="ARBA00022723"/>
    </source>
</evidence>
<keyword evidence="2" id="KW-0963">Cytoplasm</keyword>
<dbReference type="EC" id="2.7.1.6" evidence="11"/>
<dbReference type="InterPro" id="IPR020568">
    <property type="entry name" value="Ribosomal_Su5_D2-typ_SF"/>
</dbReference>
<evidence type="ECO:0000256" key="9">
    <source>
        <dbReference type="ARBA" id="ARBA00023144"/>
    </source>
</evidence>